<proteinExistence type="predicted"/>
<dbReference type="AlphaFoldDB" id="A0A1J1IVQ3"/>
<accession>A0A1J1IVQ3</accession>
<dbReference type="EMBL" id="CVRI01000059">
    <property type="protein sequence ID" value="CRL03660.1"/>
    <property type="molecule type" value="Genomic_DNA"/>
</dbReference>
<gene>
    <name evidence="1" type="ORF">CLUMA_CG016601</name>
</gene>
<name>A0A1J1IVQ3_9DIPT</name>
<organism evidence="1 2">
    <name type="scientific">Clunio marinus</name>
    <dbReference type="NCBI Taxonomy" id="568069"/>
    <lineage>
        <taxon>Eukaryota</taxon>
        <taxon>Metazoa</taxon>
        <taxon>Ecdysozoa</taxon>
        <taxon>Arthropoda</taxon>
        <taxon>Hexapoda</taxon>
        <taxon>Insecta</taxon>
        <taxon>Pterygota</taxon>
        <taxon>Neoptera</taxon>
        <taxon>Endopterygota</taxon>
        <taxon>Diptera</taxon>
        <taxon>Nematocera</taxon>
        <taxon>Chironomoidea</taxon>
        <taxon>Chironomidae</taxon>
        <taxon>Clunio</taxon>
    </lineage>
</organism>
<evidence type="ECO:0000313" key="1">
    <source>
        <dbReference type="EMBL" id="CRL03660.1"/>
    </source>
</evidence>
<reference evidence="1 2" key="1">
    <citation type="submission" date="2015-04" db="EMBL/GenBank/DDBJ databases">
        <authorList>
            <person name="Syromyatnikov M.Y."/>
            <person name="Popov V.N."/>
        </authorList>
    </citation>
    <scope>NUCLEOTIDE SEQUENCE [LARGE SCALE GENOMIC DNA]</scope>
</reference>
<evidence type="ECO:0000313" key="2">
    <source>
        <dbReference type="Proteomes" id="UP000183832"/>
    </source>
</evidence>
<sequence length="200" mass="22991">MTSVNYCIVQLRGTDVWLGTIEKETQCGKFSKLKENTNLKEVVQSETKTLVSLVRCYIQNERRPIGSGDKGDFVGYIIVDENSVVKEIKDKNIACNVNLLQMEEEAIKKWNCLRCHTERHMIKENLMWKKSCAICLKTISTYEAANSKWLNEQEDEDGKQVFLIRAAHLRCVAVKWRIPAMREDTCLNCGWWQGPGLDGN</sequence>
<dbReference type="Proteomes" id="UP000183832">
    <property type="component" value="Unassembled WGS sequence"/>
</dbReference>
<protein>
    <submittedName>
        <fullName evidence="1">CLUMA_CG016601, isoform A</fullName>
    </submittedName>
</protein>
<keyword evidence="2" id="KW-1185">Reference proteome</keyword>